<dbReference type="GO" id="GO:0032977">
    <property type="term" value="F:membrane insertase activity"/>
    <property type="evidence" value="ECO:0007669"/>
    <property type="project" value="InterPro"/>
</dbReference>
<feature type="transmembrane region" description="Helical" evidence="17">
    <location>
        <begin position="20"/>
        <end position="42"/>
    </location>
</feature>
<dbReference type="Proteomes" id="UP000199128">
    <property type="component" value="Unassembled WGS sequence"/>
</dbReference>
<dbReference type="EMBL" id="FNWT01000003">
    <property type="protein sequence ID" value="SEH47920.1"/>
    <property type="molecule type" value="Genomic_DNA"/>
</dbReference>
<evidence type="ECO:0000313" key="22">
    <source>
        <dbReference type="Proteomes" id="UP000199135"/>
    </source>
</evidence>
<feature type="transmembrane region" description="Helical" evidence="17">
    <location>
        <begin position="86"/>
        <end position="109"/>
    </location>
</feature>
<evidence type="ECO:0000256" key="7">
    <source>
        <dbReference type="ARBA" id="ARBA00022927"/>
    </source>
</evidence>
<evidence type="ECO:0000256" key="10">
    <source>
        <dbReference type="ARBA" id="ARBA00023186"/>
    </source>
</evidence>
<evidence type="ECO:0000256" key="6">
    <source>
        <dbReference type="ARBA" id="ARBA00022692"/>
    </source>
</evidence>
<dbReference type="Pfam" id="PF02096">
    <property type="entry name" value="60KD_IMP"/>
    <property type="match status" value="1"/>
</dbReference>
<accession>A0A1H9PZN3</accession>
<protein>
    <recommendedName>
        <fullName evidence="3">Membrane protein insertase YidC</fullName>
    </recommendedName>
    <alternativeName>
        <fullName evidence="15">Foldase YidC</fullName>
    </alternativeName>
    <alternativeName>
        <fullName evidence="14">Membrane integrase YidC</fullName>
    </alternativeName>
    <alternativeName>
        <fullName evidence="13">Membrane protein YidC</fullName>
    </alternativeName>
</protein>
<evidence type="ECO:0000256" key="5">
    <source>
        <dbReference type="ARBA" id="ARBA00022475"/>
    </source>
</evidence>
<evidence type="ECO:0000256" key="11">
    <source>
        <dbReference type="ARBA" id="ARBA00025034"/>
    </source>
</evidence>
<dbReference type="GO" id="GO:0005886">
    <property type="term" value="C:plasma membrane"/>
    <property type="evidence" value="ECO:0007669"/>
    <property type="project" value="UniProtKB-SubCell"/>
</dbReference>
<reference evidence="20" key="1">
    <citation type="submission" date="2016-10" db="EMBL/GenBank/DDBJ databases">
        <authorList>
            <person name="de Groot N.N."/>
        </authorList>
    </citation>
    <scope>NUCLEOTIDE SEQUENCE [LARGE SCALE GENOMIC DNA]</scope>
    <source>
        <strain evidence="20">KHGC19</strain>
    </source>
</reference>
<dbReference type="RefSeq" id="WP_078687318.1">
    <property type="nucleotide sequence ID" value="NZ_FNWT01000003.1"/>
</dbReference>
<keyword evidence="6 16" id="KW-0812">Transmembrane</keyword>
<evidence type="ECO:0000256" key="12">
    <source>
        <dbReference type="ARBA" id="ARBA00026028"/>
    </source>
</evidence>
<feature type="transmembrane region" description="Helical" evidence="17">
    <location>
        <begin position="176"/>
        <end position="201"/>
    </location>
</feature>
<dbReference type="CDD" id="cd20070">
    <property type="entry name" value="5TM_YidC_Alb3"/>
    <property type="match status" value="1"/>
</dbReference>
<dbReference type="InterPro" id="IPR047196">
    <property type="entry name" value="YidC_ALB_C"/>
</dbReference>
<evidence type="ECO:0000256" key="15">
    <source>
        <dbReference type="ARBA" id="ARBA00033342"/>
    </source>
</evidence>
<feature type="transmembrane region" description="Helical" evidence="17">
    <location>
        <begin position="143"/>
        <end position="164"/>
    </location>
</feature>
<dbReference type="InterPro" id="IPR028055">
    <property type="entry name" value="YidC/Oxa/ALB_C"/>
</dbReference>
<evidence type="ECO:0000256" key="3">
    <source>
        <dbReference type="ARBA" id="ARBA00015325"/>
    </source>
</evidence>
<evidence type="ECO:0000313" key="21">
    <source>
        <dbReference type="Proteomes" id="UP000199128"/>
    </source>
</evidence>
<evidence type="ECO:0000256" key="16">
    <source>
        <dbReference type="RuleBase" id="RU003945"/>
    </source>
</evidence>
<keyword evidence="10" id="KW-0143">Chaperone</keyword>
<evidence type="ECO:0000256" key="4">
    <source>
        <dbReference type="ARBA" id="ARBA00022448"/>
    </source>
</evidence>
<keyword evidence="22" id="KW-1185">Reference proteome</keyword>
<evidence type="ECO:0000256" key="9">
    <source>
        <dbReference type="ARBA" id="ARBA00023136"/>
    </source>
</evidence>
<evidence type="ECO:0000256" key="14">
    <source>
        <dbReference type="ARBA" id="ARBA00033245"/>
    </source>
</evidence>
<name>A0A1H9PZN3_9ACTN</name>
<keyword evidence="9 17" id="KW-0472">Membrane</keyword>
<keyword evidence="5" id="KW-1003">Cell membrane</keyword>
<evidence type="ECO:0000313" key="19">
    <source>
        <dbReference type="EMBL" id="SEH47920.1"/>
    </source>
</evidence>
<gene>
    <name evidence="20" type="ORF">SAMN05216446_1214</name>
    <name evidence="19" type="ORF">SAMN05216447_10391</name>
</gene>
<dbReference type="PANTHER" id="PTHR12428:SF65">
    <property type="entry name" value="CYTOCHROME C OXIDASE ASSEMBLY PROTEIN COX18, MITOCHONDRIAL"/>
    <property type="match status" value="1"/>
</dbReference>
<comment type="function">
    <text evidence="11">Required for the insertion and/or proper folding and/or complex formation of integral membrane proteins into the membrane. Involved in integration of membrane proteins that insert both dependently and independently of the Sec translocase complex, as well as at least some lipoproteins. Aids folding of multispanning membrane proteins.</text>
</comment>
<comment type="subcellular location">
    <subcellularLocation>
        <location evidence="1">Cell membrane</location>
        <topology evidence="1">Multi-pass membrane protein</topology>
    </subcellularLocation>
    <subcellularLocation>
        <location evidence="16">Membrane</location>
        <topology evidence="16">Multi-pass membrane protein</topology>
    </subcellularLocation>
</comment>
<dbReference type="PANTHER" id="PTHR12428">
    <property type="entry name" value="OXA1"/>
    <property type="match status" value="1"/>
</dbReference>
<dbReference type="AlphaFoldDB" id="A0A1H9PZN3"/>
<dbReference type="EMBL" id="FOGP01000004">
    <property type="protein sequence ID" value="SER53642.1"/>
    <property type="molecule type" value="Genomic_DNA"/>
</dbReference>
<evidence type="ECO:0000256" key="8">
    <source>
        <dbReference type="ARBA" id="ARBA00022989"/>
    </source>
</evidence>
<dbReference type="NCBIfam" id="TIGR03592">
    <property type="entry name" value="yidC_oxa1_cterm"/>
    <property type="match status" value="1"/>
</dbReference>
<dbReference type="InterPro" id="IPR001708">
    <property type="entry name" value="YidC/ALB3/OXA1/COX18"/>
</dbReference>
<dbReference type="GO" id="GO:0051205">
    <property type="term" value="P:protein insertion into membrane"/>
    <property type="evidence" value="ECO:0007669"/>
    <property type="project" value="TreeGrafter"/>
</dbReference>
<proteinExistence type="inferred from homology"/>
<dbReference type="GO" id="GO:0015031">
    <property type="term" value="P:protein transport"/>
    <property type="evidence" value="ECO:0007669"/>
    <property type="project" value="UniProtKB-KW"/>
</dbReference>
<evidence type="ECO:0000256" key="17">
    <source>
        <dbReference type="SAM" id="Phobius"/>
    </source>
</evidence>
<keyword evidence="4" id="KW-0813">Transport</keyword>
<evidence type="ECO:0000256" key="13">
    <source>
        <dbReference type="ARBA" id="ARBA00031538"/>
    </source>
</evidence>
<comment type="similarity">
    <text evidence="2">Belongs to the OXA1/ALB3/YidC family. Type 1 subfamily.</text>
</comment>
<feature type="domain" description="Membrane insertase YidC/Oxa/ALB C-terminal" evidence="18">
    <location>
        <begin position="23"/>
        <end position="216"/>
    </location>
</feature>
<comment type="subunit">
    <text evidence="12">Interacts with the Sec translocase complex via SecD. Specifically interacts with transmembrane segments of nascent integral membrane proteins during membrane integration.</text>
</comment>
<keyword evidence="8 17" id="KW-1133">Transmembrane helix</keyword>
<sequence>MWDWFINFLANVLQHFANFAGDWGVAIIILTVIMRLLVMPLMTKSTASSARMQALQPKMKEIQERYADDPERQAEEMRKFYSENKFNPLGGCLPILIQMPVFFALFTVARDFVPSDAHFLNIIPSLSTSAASAFGQFGIAGSWIYILFDVAFGVLTLIPMVMNFANTSEEQRQQSLIMGVVMAVMMLWFGWGVPAAVLLYYDTSAVWQVIQQKVVTQRVMDKVKAGVAAKEAAQSVKVDVVRKERKPRPHKKG</sequence>
<evidence type="ECO:0000256" key="2">
    <source>
        <dbReference type="ARBA" id="ARBA00010527"/>
    </source>
</evidence>
<keyword evidence="7" id="KW-0653">Protein transport</keyword>
<dbReference type="Proteomes" id="UP000199135">
    <property type="component" value="Unassembled WGS sequence"/>
</dbReference>
<evidence type="ECO:0000256" key="1">
    <source>
        <dbReference type="ARBA" id="ARBA00004651"/>
    </source>
</evidence>
<reference evidence="21 22" key="2">
    <citation type="submission" date="2016-10" db="EMBL/GenBank/DDBJ databases">
        <authorList>
            <person name="Varghese N."/>
            <person name="Submissions S."/>
        </authorList>
    </citation>
    <scope>NUCLEOTIDE SEQUENCE [LARGE SCALE GENOMIC DNA]</scope>
    <source>
        <strain evidence="21">KHGC19</strain>
        <strain evidence="19 22">WCP15</strain>
    </source>
</reference>
<evidence type="ECO:0000313" key="20">
    <source>
        <dbReference type="EMBL" id="SER53642.1"/>
    </source>
</evidence>
<organism evidence="20 21">
    <name type="scientific">Parafannyhessea umbonata</name>
    <dbReference type="NCBI Taxonomy" id="604330"/>
    <lineage>
        <taxon>Bacteria</taxon>
        <taxon>Bacillati</taxon>
        <taxon>Actinomycetota</taxon>
        <taxon>Coriobacteriia</taxon>
        <taxon>Coriobacteriales</taxon>
        <taxon>Atopobiaceae</taxon>
        <taxon>Parafannyhessea</taxon>
    </lineage>
</organism>
<evidence type="ECO:0000259" key="18">
    <source>
        <dbReference type="Pfam" id="PF02096"/>
    </source>
</evidence>